<feature type="transmembrane region" description="Helical" evidence="6">
    <location>
        <begin position="91"/>
        <end position="115"/>
    </location>
</feature>
<gene>
    <name evidence="7" type="ORF">ACCQ42_06100</name>
</gene>
<dbReference type="EMBL" id="JBGMEF010000019">
    <property type="protein sequence ID" value="MFO3667341.1"/>
    <property type="molecule type" value="Genomic_DNA"/>
</dbReference>
<dbReference type="RefSeq" id="WP_410035662.1">
    <property type="nucleotide sequence ID" value="NZ_JBGMEF010000019.1"/>
</dbReference>
<feature type="transmembrane region" description="Helical" evidence="6">
    <location>
        <begin position="260"/>
        <end position="279"/>
    </location>
</feature>
<evidence type="ECO:0000256" key="6">
    <source>
        <dbReference type="SAM" id="Phobius"/>
    </source>
</evidence>
<keyword evidence="3 6" id="KW-0812">Transmembrane</keyword>
<evidence type="ECO:0000313" key="7">
    <source>
        <dbReference type="EMBL" id="MFO3667341.1"/>
    </source>
</evidence>
<organism evidence="7 8">
    <name type="scientific">Anaerococcus kampingae</name>
    <dbReference type="NCBI Taxonomy" id="3115614"/>
    <lineage>
        <taxon>Bacteria</taxon>
        <taxon>Bacillati</taxon>
        <taxon>Bacillota</taxon>
        <taxon>Tissierellia</taxon>
        <taxon>Tissierellales</taxon>
        <taxon>Peptoniphilaceae</taxon>
        <taxon>Anaerococcus</taxon>
    </lineage>
</organism>
<feature type="transmembrane region" description="Helical" evidence="6">
    <location>
        <begin position="411"/>
        <end position="436"/>
    </location>
</feature>
<dbReference type="InterPro" id="IPR047218">
    <property type="entry name" value="YocR/YhdH-like"/>
</dbReference>
<comment type="subcellular location">
    <subcellularLocation>
        <location evidence="1">Membrane</location>
        <topology evidence="1">Multi-pass membrane protein</topology>
    </subcellularLocation>
</comment>
<dbReference type="InterPro" id="IPR037272">
    <property type="entry name" value="SNS_sf"/>
</dbReference>
<dbReference type="CDD" id="cd10336">
    <property type="entry name" value="SLC6sbd_Tyt1-Like"/>
    <property type="match status" value="1"/>
</dbReference>
<feature type="transmembrane region" description="Helical" evidence="6">
    <location>
        <begin position="40"/>
        <end position="60"/>
    </location>
</feature>
<feature type="transmembrane region" description="Helical" evidence="6">
    <location>
        <begin position="299"/>
        <end position="320"/>
    </location>
</feature>
<dbReference type="PRINTS" id="PR00176">
    <property type="entry name" value="NANEUSMPORT"/>
</dbReference>
<sequence>MEKRNEFTNSWGFVMACVGSAVGLANVWAFPYQLGANGGLAFLIPYLIFIFLFGRVGLAAENAIGRKYKSGPMVVYKEAFKERNMEGFGKIIRWLPMLGVTLLAVGYAVVITYVLKALIDTISGNLFATDSQAWFESISTSDFRLVGVHLILLIMVYFTLAYETKGIEKTNKLMMPLFFVLFLVLVLRVAFLDGASDGYKFIFTLDKAKLFEVKTWVAAMGQAFFSLSLVGTVMVVYGSYLPDREDVVKASTTTAAFDTLAAMLSAFVMIPASFAYGLSPEAGPKLLFIVLPEALRQMPLGRIFALILFVAIVFAGISSIQSMIETVAEAIVFSFPKLKRNLVLIALIVIIYLGGIFLHPISKWGPWMDVITIYILPISGIIGAITWFWVIKKDELLAEVNKNYPNKYGNIWYNLGRFLYVPLAIILCFIAIRYHISF</sequence>
<evidence type="ECO:0000256" key="1">
    <source>
        <dbReference type="ARBA" id="ARBA00004141"/>
    </source>
</evidence>
<keyword evidence="2" id="KW-0813">Transport</keyword>
<feature type="transmembrane region" description="Helical" evidence="6">
    <location>
        <begin position="12"/>
        <end position="34"/>
    </location>
</feature>
<evidence type="ECO:0000256" key="2">
    <source>
        <dbReference type="ARBA" id="ARBA00022448"/>
    </source>
</evidence>
<dbReference type="Pfam" id="PF00209">
    <property type="entry name" value="SNF"/>
    <property type="match status" value="2"/>
</dbReference>
<dbReference type="PANTHER" id="PTHR42948">
    <property type="entry name" value="TRANSPORTER"/>
    <property type="match status" value="1"/>
</dbReference>
<keyword evidence="8" id="KW-1185">Reference proteome</keyword>
<dbReference type="Proteomes" id="UP001637994">
    <property type="component" value="Unassembled WGS sequence"/>
</dbReference>
<dbReference type="SUPFAM" id="SSF161070">
    <property type="entry name" value="SNF-like"/>
    <property type="match status" value="1"/>
</dbReference>
<evidence type="ECO:0000256" key="5">
    <source>
        <dbReference type="ARBA" id="ARBA00023136"/>
    </source>
</evidence>
<proteinExistence type="predicted"/>
<reference evidence="7 8" key="1">
    <citation type="journal article" date="2025" name="Anaerobe">
        <title>Description of Anaerococcus kampingiae sp. nov., Anaerococcus groningensis sp. nov., Anaerococcus martiniensis sp. nov., and Anaerococcus cruorum sp. nov., isolated from human clinical specimens.</title>
        <authorList>
            <person name="Boiten K.E."/>
            <person name="Meijer J."/>
            <person name="van Wezel E.M."/>
            <person name="Veloo A.C.M."/>
        </authorList>
    </citation>
    <scope>NUCLEOTIDE SEQUENCE [LARGE SCALE GENOMIC DNA]</scope>
    <source>
        <strain evidence="7 8">ENR0874</strain>
    </source>
</reference>
<name>A0ABW9MFN2_9FIRM</name>
<accession>A0ABW9MFN2</accession>
<dbReference type="InterPro" id="IPR000175">
    <property type="entry name" value="Na/ntran_symport"/>
</dbReference>
<evidence type="ECO:0000313" key="8">
    <source>
        <dbReference type="Proteomes" id="UP001637994"/>
    </source>
</evidence>
<keyword evidence="4 6" id="KW-1133">Transmembrane helix</keyword>
<keyword evidence="5 6" id="KW-0472">Membrane</keyword>
<feature type="transmembrane region" description="Helical" evidence="6">
    <location>
        <begin position="371"/>
        <end position="390"/>
    </location>
</feature>
<evidence type="ECO:0000256" key="4">
    <source>
        <dbReference type="ARBA" id="ARBA00022989"/>
    </source>
</evidence>
<dbReference type="PANTHER" id="PTHR42948:SF1">
    <property type="entry name" value="TRANSPORTER"/>
    <property type="match status" value="1"/>
</dbReference>
<dbReference type="PROSITE" id="PS50267">
    <property type="entry name" value="NA_NEUROTRAN_SYMP_3"/>
    <property type="match status" value="1"/>
</dbReference>
<dbReference type="PROSITE" id="PS51257">
    <property type="entry name" value="PROKAR_LIPOPROTEIN"/>
    <property type="match status" value="1"/>
</dbReference>
<feature type="transmembrane region" description="Helical" evidence="6">
    <location>
        <begin position="143"/>
        <end position="162"/>
    </location>
</feature>
<feature type="transmembrane region" description="Helical" evidence="6">
    <location>
        <begin position="174"/>
        <end position="196"/>
    </location>
</feature>
<comment type="caution">
    <text evidence="7">The sequence shown here is derived from an EMBL/GenBank/DDBJ whole genome shotgun (WGS) entry which is preliminary data.</text>
</comment>
<protein>
    <submittedName>
        <fullName evidence="7">Sodium-dependent transporter</fullName>
    </submittedName>
</protein>
<feature type="transmembrane region" description="Helical" evidence="6">
    <location>
        <begin position="216"/>
        <end position="240"/>
    </location>
</feature>
<evidence type="ECO:0000256" key="3">
    <source>
        <dbReference type="ARBA" id="ARBA00022692"/>
    </source>
</evidence>
<feature type="transmembrane region" description="Helical" evidence="6">
    <location>
        <begin position="341"/>
        <end position="359"/>
    </location>
</feature>
<dbReference type="NCBIfam" id="NF037979">
    <property type="entry name" value="Na_transp"/>
    <property type="match status" value="1"/>
</dbReference>